<name>A0A4R6YBQ6_9BURK</name>
<dbReference type="GO" id="GO:0005886">
    <property type="term" value="C:plasma membrane"/>
    <property type="evidence" value="ECO:0007669"/>
    <property type="project" value="TreeGrafter"/>
</dbReference>
<dbReference type="Gene3D" id="3.40.50.620">
    <property type="entry name" value="HUPs"/>
    <property type="match status" value="1"/>
</dbReference>
<dbReference type="AlphaFoldDB" id="A0A4R6YBQ6"/>
<dbReference type="CDD" id="cd06259">
    <property type="entry name" value="YdcF-like"/>
    <property type="match status" value="1"/>
</dbReference>
<dbReference type="Proteomes" id="UP000294480">
    <property type="component" value="Unassembled WGS sequence"/>
</dbReference>
<evidence type="ECO:0000313" key="4">
    <source>
        <dbReference type="Proteomes" id="UP000294480"/>
    </source>
</evidence>
<dbReference type="GO" id="GO:0000270">
    <property type="term" value="P:peptidoglycan metabolic process"/>
    <property type="evidence" value="ECO:0007669"/>
    <property type="project" value="TreeGrafter"/>
</dbReference>
<keyword evidence="1" id="KW-0472">Membrane</keyword>
<comment type="caution">
    <text evidence="3">The sequence shown here is derived from an EMBL/GenBank/DDBJ whole genome shotgun (WGS) entry which is preliminary data.</text>
</comment>
<sequence>MKTIFLRLALLFVGLFLALDSIYLMSMHLLNLGIIVPLFLGLLCVFTAWRFNRLVMLMRQRPNVLKWLKWSGVGLLLWIVSLCFFFSRIAHVPHSTDIKTNIHTLIVLGSGTPNCQVSPLLAARLEATAEAAQIWPESQIIVSGGQDTRLYCAEAQVMGDALRRNNIAAERIHQEERSTSTDENLRFSRQLMLDEGLSEPVAIVTSDFHTLRALRIAQKLGYQNVQVISAPTPLYLRYNAWLREYFASISSWLLNEI</sequence>
<feature type="transmembrane region" description="Helical" evidence="1">
    <location>
        <begin position="70"/>
        <end position="90"/>
    </location>
</feature>
<dbReference type="InterPro" id="IPR014729">
    <property type="entry name" value="Rossmann-like_a/b/a_fold"/>
</dbReference>
<protein>
    <submittedName>
        <fullName evidence="3">Uncharacterized SAM-binding protein YcdF (DUF218 family)</fullName>
    </submittedName>
</protein>
<gene>
    <name evidence="3" type="ORF">DFR44_10174</name>
</gene>
<reference evidence="3 4" key="1">
    <citation type="submission" date="2019-03" db="EMBL/GenBank/DDBJ databases">
        <title>Genomic Encyclopedia of Type Strains, Phase IV (KMG-IV): sequencing the most valuable type-strain genomes for metagenomic binning, comparative biology and taxonomic classification.</title>
        <authorList>
            <person name="Goeker M."/>
        </authorList>
    </citation>
    <scope>NUCLEOTIDE SEQUENCE [LARGE SCALE GENOMIC DNA]</scope>
    <source>
        <strain evidence="3 4">DSM 102852</strain>
    </source>
</reference>
<keyword evidence="1" id="KW-0812">Transmembrane</keyword>
<keyword evidence="4" id="KW-1185">Reference proteome</keyword>
<accession>A0A4R6YBQ6</accession>
<dbReference type="EMBL" id="SNZE01000001">
    <property type="protein sequence ID" value="TDR33024.1"/>
    <property type="molecule type" value="Genomic_DNA"/>
</dbReference>
<proteinExistence type="predicted"/>
<evidence type="ECO:0000256" key="1">
    <source>
        <dbReference type="SAM" id="Phobius"/>
    </source>
</evidence>
<evidence type="ECO:0000259" key="2">
    <source>
        <dbReference type="Pfam" id="PF02698"/>
    </source>
</evidence>
<dbReference type="InterPro" id="IPR051599">
    <property type="entry name" value="Cell_Envelope_Assoc"/>
</dbReference>
<dbReference type="InterPro" id="IPR003848">
    <property type="entry name" value="DUF218"/>
</dbReference>
<evidence type="ECO:0000313" key="3">
    <source>
        <dbReference type="EMBL" id="TDR33024.1"/>
    </source>
</evidence>
<dbReference type="Pfam" id="PF02698">
    <property type="entry name" value="DUF218"/>
    <property type="match status" value="1"/>
</dbReference>
<keyword evidence="1" id="KW-1133">Transmembrane helix</keyword>
<feature type="domain" description="DUF218" evidence="2">
    <location>
        <begin position="105"/>
        <end position="246"/>
    </location>
</feature>
<dbReference type="PANTHER" id="PTHR30336">
    <property type="entry name" value="INNER MEMBRANE PROTEIN, PROBABLE PERMEASE"/>
    <property type="match status" value="1"/>
</dbReference>
<dbReference type="PANTHER" id="PTHR30336:SF4">
    <property type="entry name" value="ENVELOPE BIOGENESIS FACTOR ELYC"/>
    <property type="match status" value="1"/>
</dbReference>
<dbReference type="GO" id="GO:0043164">
    <property type="term" value="P:Gram-negative-bacterium-type cell wall biogenesis"/>
    <property type="evidence" value="ECO:0007669"/>
    <property type="project" value="TreeGrafter"/>
</dbReference>
<feature type="transmembrane region" description="Helical" evidence="1">
    <location>
        <begin position="28"/>
        <end position="49"/>
    </location>
</feature>
<dbReference type="RefSeq" id="WP_133618720.1">
    <property type="nucleotide sequence ID" value="NZ_SNZE01000001.1"/>
</dbReference>
<organism evidence="3 4">
    <name type="scientific">Hydromonas duriensis</name>
    <dbReference type="NCBI Taxonomy" id="1527608"/>
    <lineage>
        <taxon>Bacteria</taxon>
        <taxon>Pseudomonadati</taxon>
        <taxon>Pseudomonadota</taxon>
        <taxon>Betaproteobacteria</taxon>
        <taxon>Burkholderiales</taxon>
        <taxon>Burkholderiaceae</taxon>
        <taxon>Hydromonas</taxon>
    </lineage>
</organism>
<dbReference type="OrthoDB" id="9782395at2"/>